<gene>
    <name evidence="2" type="ORF">BU26DRAFT_567517</name>
</gene>
<evidence type="ECO:0000256" key="1">
    <source>
        <dbReference type="SAM" id="SignalP"/>
    </source>
</evidence>
<dbReference type="GeneID" id="54586993"/>
<protein>
    <submittedName>
        <fullName evidence="2">Uncharacterized protein</fullName>
    </submittedName>
</protein>
<sequence length="142" mass="15395">MRLPHLSIIPTVTSLALSGTLLAMPTLNELENTVGGVVITSNSTGKRCGVTLFDGRFYAGVPFVISAPADVCIALDPEWHIGTTQSFRIDTPDCHCRMGLFVPGKLDGDHCHDLQPEYDFGAPGWDDITQWVGGVLWSYVCT</sequence>
<dbReference type="Proteomes" id="UP000800094">
    <property type="component" value="Unassembled WGS sequence"/>
</dbReference>
<dbReference type="RefSeq" id="XP_033681007.1">
    <property type="nucleotide sequence ID" value="XM_033833663.1"/>
</dbReference>
<dbReference type="AlphaFoldDB" id="A0A6A6I909"/>
<proteinExistence type="predicted"/>
<organism evidence="2 3">
    <name type="scientific">Trematosphaeria pertusa</name>
    <dbReference type="NCBI Taxonomy" id="390896"/>
    <lineage>
        <taxon>Eukaryota</taxon>
        <taxon>Fungi</taxon>
        <taxon>Dikarya</taxon>
        <taxon>Ascomycota</taxon>
        <taxon>Pezizomycotina</taxon>
        <taxon>Dothideomycetes</taxon>
        <taxon>Pleosporomycetidae</taxon>
        <taxon>Pleosporales</taxon>
        <taxon>Massarineae</taxon>
        <taxon>Trematosphaeriaceae</taxon>
        <taxon>Trematosphaeria</taxon>
    </lineage>
</organism>
<accession>A0A6A6I909</accession>
<keyword evidence="3" id="KW-1185">Reference proteome</keyword>
<feature type="signal peptide" evidence="1">
    <location>
        <begin position="1"/>
        <end position="23"/>
    </location>
</feature>
<keyword evidence="1" id="KW-0732">Signal</keyword>
<name>A0A6A6I909_9PLEO</name>
<dbReference type="EMBL" id="ML987199">
    <property type="protein sequence ID" value="KAF2246003.1"/>
    <property type="molecule type" value="Genomic_DNA"/>
</dbReference>
<feature type="chain" id="PRO_5025664153" evidence="1">
    <location>
        <begin position="24"/>
        <end position="142"/>
    </location>
</feature>
<evidence type="ECO:0000313" key="3">
    <source>
        <dbReference type="Proteomes" id="UP000800094"/>
    </source>
</evidence>
<evidence type="ECO:0000313" key="2">
    <source>
        <dbReference type="EMBL" id="KAF2246003.1"/>
    </source>
</evidence>
<reference evidence="2" key="1">
    <citation type="journal article" date="2020" name="Stud. Mycol.">
        <title>101 Dothideomycetes genomes: a test case for predicting lifestyles and emergence of pathogens.</title>
        <authorList>
            <person name="Haridas S."/>
            <person name="Albert R."/>
            <person name="Binder M."/>
            <person name="Bloem J."/>
            <person name="Labutti K."/>
            <person name="Salamov A."/>
            <person name="Andreopoulos B."/>
            <person name="Baker S."/>
            <person name="Barry K."/>
            <person name="Bills G."/>
            <person name="Bluhm B."/>
            <person name="Cannon C."/>
            <person name="Castanera R."/>
            <person name="Culley D."/>
            <person name="Daum C."/>
            <person name="Ezra D."/>
            <person name="Gonzalez J."/>
            <person name="Henrissat B."/>
            <person name="Kuo A."/>
            <person name="Liang C."/>
            <person name="Lipzen A."/>
            <person name="Lutzoni F."/>
            <person name="Magnuson J."/>
            <person name="Mondo S."/>
            <person name="Nolan M."/>
            <person name="Ohm R."/>
            <person name="Pangilinan J."/>
            <person name="Park H.-J."/>
            <person name="Ramirez L."/>
            <person name="Alfaro M."/>
            <person name="Sun H."/>
            <person name="Tritt A."/>
            <person name="Yoshinaga Y."/>
            <person name="Zwiers L.-H."/>
            <person name="Turgeon B."/>
            <person name="Goodwin S."/>
            <person name="Spatafora J."/>
            <person name="Crous P."/>
            <person name="Grigoriev I."/>
        </authorList>
    </citation>
    <scope>NUCLEOTIDE SEQUENCE</scope>
    <source>
        <strain evidence="2">CBS 122368</strain>
    </source>
</reference>